<sequence length="172" mass="19346">MENRQGSGDTARALIRQGATDDEVLELLRFLHPDGKTTLKTVQSYRSRMRTGGESDIPLNGDALGIDRGQLRELIVGADLVAADTVEKRNGLTAREVARASIREWKTNAQVLEDVLRVWPEKDYDTLDISDVRSRMRSKDERIPTDNEVRRWQAGEPWAADLTPPPELVRPG</sequence>
<reference evidence="2 3" key="1">
    <citation type="submission" date="2014-10" db="EMBL/GenBank/DDBJ databases">
        <title>Genome sequence of Ponticoccus sp. strain UMTAT08 isolated from clonal culture of toxic dinoflagellate Alexandrium tamiyavanichii.</title>
        <authorList>
            <person name="Gan H.Y."/>
            <person name="Muhd D.-D."/>
            <person name="Mohd Noor M.E."/>
            <person name="Yeong Y.S."/>
            <person name="Usup G."/>
        </authorList>
    </citation>
    <scope>NUCLEOTIDE SEQUENCE [LARGE SCALE GENOMIC DNA]</scope>
    <source>
        <strain evidence="2 3">UMTAT08</strain>
    </source>
</reference>
<feature type="compositionally biased region" description="Basic and acidic residues" evidence="1">
    <location>
        <begin position="137"/>
        <end position="153"/>
    </location>
</feature>
<dbReference type="AlphaFoldDB" id="A0A0B3S3Q6"/>
<accession>A0A0B3S3Q6</accession>
<evidence type="ECO:0000256" key="1">
    <source>
        <dbReference type="SAM" id="MobiDB-lite"/>
    </source>
</evidence>
<comment type="caution">
    <text evidence="2">The sequence shown here is derived from an EMBL/GenBank/DDBJ whole genome shotgun (WGS) entry which is preliminary data.</text>
</comment>
<organism evidence="2 3">
    <name type="scientific">Mameliella alba</name>
    <dbReference type="NCBI Taxonomy" id="561184"/>
    <lineage>
        <taxon>Bacteria</taxon>
        <taxon>Pseudomonadati</taxon>
        <taxon>Pseudomonadota</taxon>
        <taxon>Alphaproteobacteria</taxon>
        <taxon>Rhodobacterales</taxon>
        <taxon>Roseobacteraceae</taxon>
        <taxon>Mameliella</taxon>
    </lineage>
</organism>
<feature type="compositionally biased region" description="Pro residues" evidence="1">
    <location>
        <begin position="163"/>
        <end position="172"/>
    </location>
</feature>
<dbReference type="EMBL" id="JSUQ01000006">
    <property type="protein sequence ID" value="KHQ53608.1"/>
    <property type="molecule type" value="Genomic_DNA"/>
</dbReference>
<protein>
    <submittedName>
        <fullName evidence="2">Uncharacterized protein</fullName>
    </submittedName>
</protein>
<evidence type="ECO:0000313" key="2">
    <source>
        <dbReference type="EMBL" id="KHQ53608.1"/>
    </source>
</evidence>
<feature type="region of interest" description="Disordered" evidence="1">
    <location>
        <begin position="137"/>
        <end position="172"/>
    </location>
</feature>
<gene>
    <name evidence="2" type="ORF">OA50_01595</name>
</gene>
<dbReference type="OrthoDB" id="9959058at2"/>
<keyword evidence="3" id="KW-1185">Reference proteome</keyword>
<evidence type="ECO:0000313" key="3">
    <source>
        <dbReference type="Proteomes" id="UP000030960"/>
    </source>
</evidence>
<name>A0A0B3S3Q6_9RHOB</name>
<dbReference type="Proteomes" id="UP000030960">
    <property type="component" value="Unassembled WGS sequence"/>
</dbReference>
<dbReference type="RefSeq" id="WP_043139536.1">
    <property type="nucleotide sequence ID" value="NZ_JSUQ01000006.1"/>
</dbReference>
<proteinExistence type="predicted"/>